<evidence type="ECO:0000256" key="10">
    <source>
        <dbReference type="ARBA" id="ARBA00023209"/>
    </source>
</evidence>
<gene>
    <name evidence="16" type="primary">LOC102805840</name>
</gene>
<keyword evidence="12" id="KW-0012">Acyltransferase</keyword>
<evidence type="ECO:0000256" key="4">
    <source>
        <dbReference type="ARBA" id="ARBA00022516"/>
    </source>
</evidence>
<dbReference type="RefSeq" id="XP_006815571.1">
    <property type="nucleotide sequence ID" value="XM_006815508.1"/>
</dbReference>
<evidence type="ECO:0000256" key="14">
    <source>
        <dbReference type="SAM" id="Phobius"/>
    </source>
</evidence>
<evidence type="ECO:0000256" key="7">
    <source>
        <dbReference type="ARBA" id="ARBA00022989"/>
    </source>
</evidence>
<evidence type="ECO:0000256" key="11">
    <source>
        <dbReference type="ARBA" id="ARBA00023264"/>
    </source>
</evidence>
<dbReference type="Pfam" id="PF10998">
    <property type="entry name" value="DUF2838"/>
    <property type="match status" value="1"/>
</dbReference>
<feature type="transmembrane region" description="Helical" evidence="14">
    <location>
        <begin position="190"/>
        <end position="210"/>
    </location>
</feature>
<protein>
    <recommendedName>
        <fullName evidence="3">Glycerophosphocholine acyltransferase 1</fullName>
    </recommendedName>
</protein>
<organism evidence="15 16">
    <name type="scientific">Saccoglossus kowalevskii</name>
    <name type="common">Acorn worm</name>
    <dbReference type="NCBI Taxonomy" id="10224"/>
    <lineage>
        <taxon>Eukaryota</taxon>
        <taxon>Metazoa</taxon>
        <taxon>Hemichordata</taxon>
        <taxon>Enteropneusta</taxon>
        <taxon>Harrimaniidae</taxon>
        <taxon>Saccoglossus</taxon>
    </lineage>
</organism>
<keyword evidence="4" id="KW-0444">Lipid biosynthesis</keyword>
<accession>A0ABM0M6D0</accession>
<comment type="similarity">
    <text evidence="2">Belongs to the GPC1 family.</text>
</comment>
<proteinExistence type="inferred from homology"/>
<evidence type="ECO:0000256" key="8">
    <source>
        <dbReference type="ARBA" id="ARBA00023098"/>
    </source>
</evidence>
<feature type="region of interest" description="Disordered" evidence="13">
    <location>
        <begin position="26"/>
        <end position="56"/>
    </location>
</feature>
<keyword evidence="10" id="KW-0594">Phospholipid biosynthesis</keyword>
<name>A0ABM0M6D0_SACKO</name>
<evidence type="ECO:0000256" key="1">
    <source>
        <dbReference type="ARBA" id="ARBA00004141"/>
    </source>
</evidence>
<evidence type="ECO:0000256" key="5">
    <source>
        <dbReference type="ARBA" id="ARBA00022679"/>
    </source>
</evidence>
<dbReference type="Proteomes" id="UP000694865">
    <property type="component" value="Unplaced"/>
</dbReference>
<evidence type="ECO:0000313" key="16">
    <source>
        <dbReference type="RefSeq" id="XP_006815571.1"/>
    </source>
</evidence>
<keyword evidence="8" id="KW-0443">Lipid metabolism</keyword>
<evidence type="ECO:0000313" key="15">
    <source>
        <dbReference type="Proteomes" id="UP000694865"/>
    </source>
</evidence>
<keyword evidence="5" id="KW-0808">Transferase</keyword>
<dbReference type="GeneID" id="102805840"/>
<dbReference type="PANTHER" id="PTHR31201:SF1">
    <property type="entry name" value="GLYCEROPHOSPHOCHOLINE ACYLTRANSFERASE 1"/>
    <property type="match status" value="1"/>
</dbReference>
<feature type="transmembrane region" description="Helical" evidence="14">
    <location>
        <begin position="139"/>
        <end position="159"/>
    </location>
</feature>
<evidence type="ECO:0000256" key="12">
    <source>
        <dbReference type="ARBA" id="ARBA00023315"/>
    </source>
</evidence>
<feature type="transmembrane region" description="Helical" evidence="14">
    <location>
        <begin position="112"/>
        <end position="133"/>
    </location>
</feature>
<keyword evidence="7 14" id="KW-1133">Transmembrane helix</keyword>
<feature type="transmembrane region" description="Helical" evidence="14">
    <location>
        <begin position="166"/>
        <end position="184"/>
    </location>
</feature>
<keyword evidence="15" id="KW-1185">Reference proteome</keyword>
<keyword evidence="9 14" id="KW-0472">Membrane</keyword>
<feature type="transmembrane region" description="Helical" evidence="14">
    <location>
        <begin position="262"/>
        <end position="288"/>
    </location>
</feature>
<evidence type="ECO:0000256" key="6">
    <source>
        <dbReference type="ARBA" id="ARBA00022692"/>
    </source>
</evidence>
<sequence length="319" mass="37150">MNTDISAPSDSGCQNTGLVDLCENTKNSESVAGEKKPTQNEVTVEDDHKTTSKSDIPVPQCTSREAVTQKNEAWSYKRGTIVSPMVETSKDIIFMKDDTIAKKKCCTKQKYLLEKCVFLISVTSLVLWAYGLFNYHWLLPYYYTVVLPLLVAIRVWIYWTKKWQWFLLDFCYFANAMTMIYIWVIPNHEFMFMLVFALANGPLIWAILIYRNSLVFHSLDKMTSVFIHLLPAYLSFGLRWYPESISLHWYRPFVIDPPPPDFIWLVVVPLSCIVFHGLVYLILVHLLIKPSEDYLDSYRYFISDQNSIYFKAVSIFGKK</sequence>
<dbReference type="PANTHER" id="PTHR31201">
    <property type="entry name" value="OS01G0585100 PROTEIN"/>
    <property type="match status" value="1"/>
</dbReference>
<reference evidence="16" key="1">
    <citation type="submission" date="2025-08" db="UniProtKB">
        <authorList>
            <consortium name="RefSeq"/>
        </authorList>
    </citation>
    <scope>IDENTIFICATION</scope>
    <source>
        <tissue evidence="16">Testes</tissue>
    </source>
</reference>
<comment type="subcellular location">
    <subcellularLocation>
        <location evidence="1">Membrane</location>
        <topology evidence="1">Multi-pass membrane protein</topology>
    </subcellularLocation>
</comment>
<keyword evidence="6 14" id="KW-0812">Transmembrane</keyword>
<evidence type="ECO:0000256" key="2">
    <source>
        <dbReference type="ARBA" id="ARBA00006675"/>
    </source>
</evidence>
<evidence type="ECO:0000256" key="3">
    <source>
        <dbReference type="ARBA" id="ARBA00019082"/>
    </source>
</evidence>
<feature type="transmembrane region" description="Helical" evidence="14">
    <location>
        <begin position="222"/>
        <end position="242"/>
    </location>
</feature>
<keyword evidence="11" id="KW-1208">Phospholipid metabolism</keyword>
<dbReference type="InterPro" id="IPR021261">
    <property type="entry name" value="GPCAT"/>
</dbReference>
<evidence type="ECO:0000256" key="9">
    <source>
        <dbReference type="ARBA" id="ARBA00023136"/>
    </source>
</evidence>
<evidence type="ECO:0000256" key="13">
    <source>
        <dbReference type="SAM" id="MobiDB-lite"/>
    </source>
</evidence>